<evidence type="ECO:0000313" key="2">
    <source>
        <dbReference type="EMBL" id="AVP87087.1"/>
    </source>
</evidence>
<proteinExistence type="predicted"/>
<evidence type="ECO:0000313" key="3">
    <source>
        <dbReference type="Proteomes" id="UP000241762"/>
    </source>
</evidence>
<organism evidence="2 3">
    <name type="scientific">Candidatus Phycorickettsia trachydisci</name>
    <dbReference type="NCBI Taxonomy" id="2115978"/>
    <lineage>
        <taxon>Bacteria</taxon>
        <taxon>Pseudomonadati</taxon>
        <taxon>Pseudomonadota</taxon>
        <taxon>Alphaproteobacteria</taxon>
        <taxon>Rickettsiales</taxon>
        <taxon>Rickettsiaceae</taxon>
        <taxon>Candidatus Phycorickettsia</taxon>
    </lineage>
</organism>
<accession>A0A2P1P758</accession>
<dbReference type="AlphaFoldDB" id="A0A2P1P758"/>
<reference evidence="2 3" key="1">
    <citation type="submission" date="2018-03" db="EMBL/GenBank/DDBJ databases">
        <title>A gene transfer event suggests a long-term partnership between eustigmatophyte algae and a novel lineage of endosymbiotic bacteria.</title>
        <authorList>
            <person name="Yurchenko T."/>
            <person name="Sevcikova T."/>
            <person name="Pribyl P."/>
            <person name="El Karkouri K."/>
            <person name="Klimes V."/>
            <person name="Amaral R."/>
            <person name="Zbrankova V."/>
            <person name="Kim E."/>
            <person name="Raoult D."/>
            <person name="Santos L.M.A."/>
            <person name="Elias M."/>
        </authorList>
    </citation>
    <scope>NUCLEOTIDE SEQUENCE [LARGE SCALE GENOMIC DNA]</scope>
    <source>
        <strain evidence="2">CCALA 838</strain>
    </source>
</reference>
<protein>
    <submittedName>
        <fullName evidence="2">Uncharacterized protein</fullName>
    </submittedName>
</protein>
<dbReference type="KEGG" id="ptc:phytr_1270"/>
<dbReference type="EMBL" id="CP027845">
    <property type="protein sequence ID" value="AVP87087.1"/>
    <property type="molecule type" value="Genomic_DNA"/>
</dbReference>
<gene>
    <name evidence="2" type="ORF">phytr_1270</name>
</gene>
<evidence type="ECO:0000256" key="1">
    <source>
        <dbReference type="SAM" id="MobiDB-lite"/>
    </source>
</evidence>
<keyword evidence="3" id="KW-1185">Reference proteome</keyword>
<name>A0A2P1P758_9RICK</name>
<dbReference type="Proteomes" id="UP000241762">
    <property type="component" value="Chromosome"/>
</dbReference>
<feature type="region of interest" description="Disordered" evidence="1">
    <location>
        <begin position="848"/>
        <end position="869"/>
    </location>
</feature>
<sequence length="883" mass="101404">MAMGKKDRLGARISANSGRLIPLTKIANQIYLEALIEAFSLLVVHATHQPYLEVVKELFKDENFEELSEEERQEIFKVLAKNVCMIIQKHTSLKLKINKDSVKKVLKFLVEQGVSPSYLLERIEDTKFRDMCGASREEIKNIKYNPECSFESLSCAYVILAPQACITYKILTGEGFTVMDMNKFLSTPYDLLDGNSEGLSFNKYIHTKALLNLLRKFSDPLLFKVVLRSIENKPLDPFEELLFKTKALVSFIDAFENSGKESELRNELVIDVSKAVEKFLTKHSTINDIKPVYKTLVFEASNNIAGCYLRKNDLEKAINMASSVLKVFPDAELQSIGAILEKVLFTIQTNTTYIDKALALFLTGDLKAELQSWIVQGSHAVHSLNVVMYEEYCHKKSRINELLNGKDELNRAINISFAINELFFYANSDFDRALLLIMDWDANPEVSDDFLRSAIKRKMLGILSYRHIYPGNISLDKMSKLEKMMKEESYQDELLINVGFVGLYLSFCWNDDLSREEKRKYLKTAHRHLDTAVKIFVSDKMKSCNLKRHLMLIKGDMVLKSMELGLSYKKNMYSIEKFANEFDLYHLFEQFSSYVESIEEIINKIKLSKIQAPKPIREVLRDNSLEIKESSKKIVSQPSIADEKSSASAIVPPKNEIDESKEQAKTLKRPIEEVIDEEPIEFTEDESRQIALALDQYYKKLKGAKKALQEREILGIKKVYVWNYKGEEITSSSEDVITIKEDELYVRFAPNFLNKLKKNPDLYGKLDYILREKGVAKDSESEGMIYLKNNYWKIRMSNKKLRPIGEETDATDDIVSLVTFFDIWSHQKMDDFISSGCKSLKRSDINQSASDSSVSAEEMESQDETMPFWPTEELGQVEVPFAV</sequence>